<sequence>MRDVTFRGKTYPHAKKFIHLNIYSMRFVKFIHTIYTLSLYIKSLKVKFVTMNLTTRKRGEVCLTFKSICEIASITLAYTNTYQTKKGASAAY</sequence>
<accession>A0A2T5EWZ2</accession>
<dbReference type="EMBL" id="PIFK01000015">
    <property type="protein sequence ID" value="PTP36335.1"/>
    <property type="molecule type" value="Genomic_DNA"/>
</dbReference>
<reference evidence="1 2" key="1">
    <citation type="submission" date="2017-11" db="EMBL/GenBank/DDBJ databases">
        <title>Population delineation of vibrios coincides with oyster pathogenicity.</title>
        <authorList>
            <person name="Bruto M."/>
            <person name="Labreuche Y."/>
            <person name="James A."/>
            <person name="Piel D."/>
            <person name="Chenivesse S."/>
            <person name="Petton B."/>
            <person name="Polz M.F."/>
            <person name="Le Roux F."/>
        </authorList>
    </citation>
    <scope>NUCLEOTIDE SEQUENCE [LARGE SCALE GENOMIC DNA]</scope>
    <source>
        <strain evidence="1 2">FF_144</strain>
    </source>
</reference>
<dbReference type="AlphaFoldDB" id="A0A2T5EWZ2"/>
<proteinExistence type="predicted"/>
<evidence type="ECO:0000313" key="2">
    <source>
        <dbReference type="Proteomes" id="UP000244197"/>
    </source>
</evidence>
<gene>
    <name evidence="1" type="ORF">CWO07_09305</name>
</gene>
<organism evidence="1 2">
    <name type="scientific">Vibrio splendidus</name>
    <dbReference type="NCBI Taxonomy" id="29497"/>
    <lineage>
        <taxon>Bacteria</taxon>
        <taxon>Pseudomonadati</taxon>
        <taxon>Pseudomonadota</taxon>
        <taxon>Gammaproteobacteria</taxon>
        <taxon>Vibrionales</taxon>
        <taxon>Vibrionaceae</taxon>
        <taxon>Vibrio</taxon>
    </lineage>
</organism>
<protein>
    <submittedName>
        <fullName evidence="1">Uncharacterized protein</fullName>
    </submittedName>
</protein>
<evidence type="ECO:0000313" key="1">
    <source>
        <dbReference type="EMBL" id="PTP36335.1"/>
    </source>
</evidence>
<dbReference type="Proteomes" id="UP000244197">
    <property type="component" value="Unassembled WGS sequence"/>
</dbReference>
<comment type="caution">
    <text evidence="1">The sequence shown here is derived from an EMBL/GenBank/DDBJ whole genome shotgun (WGS) entry which is preliminary data.</text>
</comment>
<name>A0A2T5EWZ2_VIBSP</name>